<evidence type="ECO:0000256" key="1">
    <source>
        <dbReference type="SAM" id="Phobius"/>
    </source>
</evidence>
<dbReference type="PANTHER" id="PTHR35792">
    <property type="entry name" value="GENERAL STRESS PROTEIN"/>
    <property type="match status" value="1"/>
</dbReference>
<proteinExistence type="predicted"/>
<dbReference type="Proteomes" id="UP000704068">
    <property type="component" value="Unassembled WGS sequence"/>
</dbReference>
<name>A0A929RZD4_9BACT</name>
<sequence>MKAISIFAALLGGVAIGAAAGLLLAPEEGKETRRRLKAQGARIADKVNETLRNKGIKLSREDMEDMVDDIADELKPIDD</sequence>
<dbReference type="EMBL" id="JABZGR010000013">
    <property type="protein sequence ID" value="MBF0970459.1"/>
    <property type="molecule type" value="Genomic_DNA"/>
</dbReference>
<keyword evidence="1" id="KW-1133">Transmembrane helix</keyword>
<dbReference type="PANTHER" id="PTHR35792:SF1">
    <property type="entry name" value="SLL0268 PROTEIN"/>
    <property type="match status" value="1"/>
</dbReference>
<protein>
    <submittedName>
        <fullName evidence="2">YtxH domain-containing protein</fullName>
    </submittedName>
</protein>
<dbReference type="Pfam" id="PF12732">
    <property type="entry name" value="YtxH"/>
    <property type="match status" value="1"/>
</dbReference>
<gene>
    <name evidence="2" type="ORF">HXK21_05395</name>
</gene>
<evidence type="ECO:0000313" key="2">
    <source>
        <dbReference type="EMBL" id="MBF0970459.1"/>
    </source>
</evidence>
<organism evidence="2 3">
    <name type="scientific">Alloprevotella tannerae</name>
    <dbReference type="NCBI Taxonomy" id="76122"/>
    <lineage>
        <taxon>Bacteria</taxon>
        <taxon>Pseudomonadati</taxon>
        <taxon>Bacteroidota</taxon>
        <taxon>Bacteroidia</taxon>
        <taxon>Bacteroidales</taxon>
        <taxon>Prevotellaceae</taxon>
        <taxon>Alloprevotella</taxon>
    </lineage>
</organism>
<keyword evidence="1" id="KW-0472">Membrane</keyword>
<dbReference type="AlphaFoldDB" id="A0A929RZD4"/>
<dbReference type="InterPro" id="IPR052928">
    <property type="entry name" value="Desiccation-related_membrane"/>
</dbReference>
<dbReference type="InterPro" id="IPR024623">
    <property type="entry name" value="YtxH"/>
</dbReference>
<accession>A0A929RZD4</accession>
<keyword evidence="1" id="KW-0812">Transmembrane</keyword>
<reference evidence="2" key="1">
    <citation type="submission" date="2020-04" db="EMBL/GenBank/DDBJ databases">
        <title>Deep metagenomics examines the oral microbiome during advanced dental caries in children, revealing novel taxa and co-occurrences with host molecules.</title>
        <authorList>
            <person name="Baker J.L."/>
            <person name="Morton J.T."/>
            <person name="Dinis M."/>
            <person name="Alvarez R."/>
            <person name="Tran N.C."/>
            <person name="Knight R."/>
            <person name="Edlund A."/>
        </authorList>
    </citation>
    <scope>NUCLEOTIDE SEQUENCE</scope>
    <source>
        <strain evidence="2">JCVI_34_bin.1</strain>
    </source>
</reference>
<feature type="transmembrane region" description="Helical" evidence="1">
    <location>
        <begin position="6"/>
        <end position="25"/>
    </location>
</feature>
<dbReference type="RefSeq" id="WP_006255559.1">
    <property type="nucleotide sequence ID" value="NZ_CAUOWE010000006.1"/>
</dbReference>
<dbReference type="GeneID" id="84576603"/>
<comment type="caution">
    <text evidence="2">The sequence shown here is derived from an EMBL/GenBank/DDBJ whole genome shotgun (WGS) entry which is preliminary data.</text>
</comment>
<evidence type="ECO:0000313" key="3">
    <source>
        <dbReference type="Proteomes" id="UP000704068"/>
    </source>
</evidence>